<evidence type="ECO:0000313" key="8">
    <source>
        <dbReference type="Proteomes" id="UP000195981"/>
    </source>
</evidence>
<name>A0A1X6X4C9_9MICO</name>
<feature type="active site" description="Nucleophile" evidence="4">
    <location>
        <position position="85"/>
    </location>
</feature>
<dbReference type="EC" id="3.1.3.48" evidence="7"/>
<evidence type="ECO:0000313" key="7">
    <source>
        <dbReference type="EMBL" id="SLM93676.1"/>
    </source>
</evidence>
<dbReference type="EMBL" id="FWFG01000092">
    <property type="protein sequence ID" value="SLM93676.1"/>
    <property type="molecule type" value="Genomic_DNA"/>
</dbReference>
<dbReference type="PRINTS" id="PR00719">
    <property type="entry name" value="LMWPTPASE"/>
</dbReference>
<dbReference type="Pfam" id="PF01451">
    <property type="entry name" value="LMWPc"/>
    <property type="match status" value="1"/>
</dbReference>
<dbReference type="PANTHER" id="PTHR11717">
    <property type="entry name" value="LOW MOLECULAR WEIGHT PROTEIN TYROSINE PHOSPHATASE"/>
    <property type="match status" value="1"/>
</dbReference>
<dbReference type="InterPro" id="IPR036196">
    <property type="entry name" value="Ptyr_pPase_sf"/>
</dbReference>
<sequence>MSSDPSTWPRAPYPAAPRRGRGDAVHRWDDAAVGRERGLTDADTAPPGLSGFARPSALMSPADPERTPGPVSPAPRPIRSVLFVCTGNVCRSPLAERLLAHRAPHLTIASRGTFSLQGSAMDADMAAELAERGGDAAGFRSRQLTAADLDADLILAMGPEHLDVIGDEVPAARRRAGLLGHVGDLAALVAPPRAGRSHGMPALAAQFDDEDQRSAPPRTLTTADVAAWSRARRTADGTIPDPYRKGRAAAARSAARIDEQLRLLLPVLPSPGGPA</sequence>
<dbReference type="RefSeq" id="WP_143276367.1">
    <property type="nucleotide sequence ID" value="NZ_FWFG01000092.1"/>
</dbReference>
<dbReference type="InterPro" id="IPR050438">
    <property type="entry name" value="LMW_PTPase"/>
</dbReference>
<dbReference type="OrthoDB" id="9784339at2"/>
<dbReference type="InterPro" id="IPR017867">
    <property type="entry name" value="Tyr_phospatase_low_mol_wt"/>
</dbReference>
<evidence type="ECO:0000256" key="3">
    <source>
        <dbReference type="ARBA" id="ARBA00022912"/>
    </source>
</evidence>
<dbReference type="PANTHER" id="PTHR11717:SF31">
    <property type="entry name" value="LOW MOLECULAR WEIGHT PROTEIN-TYROSINE-PHOSPHATASE ETP-RELATED"/>
    <property type="match status" value="1"/>
</dbReference>
<dbReference type="Proteomes" id="UP000195981">
    <property type="component" value="Unassembled WGS sequence"/>
</dbReference>
<evidence type="ECO:0000259" key="6">
    <source>
        <dbReference type="SMART" id="SM00226"/>
    </source>
</evidence>
<protein>
    <submittedName>
        <fullName evidence="7">Low molecular weight protein-tyrosine-phosphatase Wzb</fullName>
        <ecNumber evidence="7">3.1.3.48</ecNumber>
    </submittedName>
</protein>
<dbReference type="AlphaFoldDB" id="A0A1X6X4C9"/>
<feature type="domain" description="Phosphotyrosine protein phosphatase I" evidence="6">
    <location>
        <begin position="79"/>
        <end position="267"/>
    </location>
</feature>
<keyword evidence="8" id="KW-1185">Reference proteome</keyword>
<evidence type="ECO:0000256" key="5">
    <source>
        <dbReference type="SAM" id="MobiDB-lite"/>
    </source>
</evidence>
<evidence type="ECO:0000256" key="2">
    <source>
        <dbReference type="ARBA" id="ARBA00022801"/>
    </source>
</evidence>
<organism evidence="7 8">
    <name type="scientific">Brachybacterium nesterenkovii</name>
    <dbReference type="NCBI Taxonomy" id="47847"/>
    <lineage>
        <taxon>Bacteria</taxon>
        <taxon>Bacillati</taxon>
        <taxon>Actinomycetota</taxon>
        <taxon>Actinomycetes</taxon>
        <taxon>Micrococcales</taxon>
        <taxon>Dermabacteraceae</taxon>
        <taxon>Brachybacterium</taxon>
    </lineage>
</organism>
<feature type="active site" evidence="4">
    <location>
        <position position="91"/>
    </location>
</feature>
<keyword evidence="3" id="KW-0904">Protein phosphatase</keyword>
<accession>A0A1X6X4C9</accession>
<keyword evidence="2 7" id="KW-0378">Hydrolase</keyword>
<dbReference type="GO" id="GO:0004725">
    <property type="term" value="F:protein tyrosine phosphatase activity"/>
    <property type="evidence" value="ECO:0007669"/>
    <property type="project" value="UniProtKB-EC"/>
</dbReference>
<feature type="region of interest" description="Disordered" evidence="5">
    <location>
        <begin position="1"/>
        <end position="74"/>
    </location>
</feature>
<gene>
    <name evidence="7" type="ORF">FM110_10220</name>
</gene>
<dbReference type="SUPFAM" id="SSF52788">
    <property type="entry name" value="Phosphotyrosine protein phosphatases I"/>
    <property type="match status" value="1"/>
</dbReference>
<comment type="similarity">
    <text evidence="1">Belongs to the low molecular weight phosphotyrosine protein phosphatase family.</text>
</comment>
<proteinExistence type="inferred from homology"/>
<dbReference type="SMART" id="SM00226">
    <property type="entry name" value="LMWPc"/>
    <property type="match status" value="1"/>
</dbReference>
<dbReference type="Gene3D" id="3.40.50.2300">
    <property type="match status" value="1"/>
</dbReference>
<reference evidence="7 8" key="1">
    <citation type="submission" date="2017-02" db="EMBL/GenBank/DDBJ databases">
        <authorList>
            <person name="Peterson S.W."/>
        </authorList>
    </citation>
    <scope>NUCLEOTIDE SEQUENCE [LARGE SCALE GENOMIC DNA]</scope>
    <source>
        <strain evidence="7 8">CIP104813</strain>
    </source>
</reference>
<evidence type="ECO:0000256" key="1">
    <source>
        <dbReference type="ARBA" id="ARBA00011063"/>
    </source>
</evidence>
<feature type="compositionally biased region" description="Basic and acidic residues" evidence="5">
    <location>
        <begin position="20"/>
        <end position="40"/>
    </location>
</feature>
<evidence type="ECO:0000256" key="4">
    <source>
        <dbReference type="PIRSR" id="PIRSR617867-1"/>
    </source>
</evidence>
<dbReference type="InterPro" id="IPR023485">
    <property type="entry name" value="Ptyr_pPase"/>
</dbReference>